<dbReference type="Proteomes" id="UP000824540">
    <property type="component" value="Unassembled WGS sequence"/>
</dbReference>
<comment type="caution">
    <text evidence="1">The sequence shown here is derived from an EMBL/GenBank/DDBJ whole genome shotgun (WGS) entry which is preliminary data.</text>
</comment>
<proteinExistence type="predicted"/>
<sequence>YRCKPKLWCISATYCRGISNLLLQSLQESFSLTHCSLLLISDQLFHLRAPSLNGADQLSKDPLTVLHCCLCRITDTLLIGTTVNLQQFLMLRADLLLQASCGFNQFVRLPSIEFIMKNQITFTVRGQTHQTGLDGFVFPPSADITHNVSRSGVTVSRRSSLESCLLQFLHHISQYGVSAQNRPWGEGLSALGTAVDTSMIILTPVMLNTANTITVSTGNSHRILQ</sequence>
<feature type="non-terminal residue" evidence="1">
    <location>
        <position position="225"/>
    </location>
</feature>
<name>A0A8T2MLB0_9TELE</name>
<evidence type="ECO:0000313" key="1">
    <source>
        <dbReference type="EMBL" id="KAG9328795.1"/>
    </source>
</evidence>
<dbReference type="OrthoDB" id="8960977at2759"/>
<protein>
    <submittedName>
        <fullName evidence="1">Uncharacterized protein</fullName>
    </submittedName>
</protein>
<accession>A0A8T2MLB0</accession>
<organism evidence="1 2">
    <name type="scientific">Albula glossodonta</name>
    <name type="common">roundjaw bonefish</name>
    <dbReference type="NCBI Taxonomy" id="121402"/>
    <lineage>
        <taxon>Eukaryota</taxon>
        <taxon>Metazoa</taxon>
        <taxon>Chordata</taxon>
        <taxon>Craniata</taxon>
        <taxon>Vertebrata</taxon>
        <taxon>Euteleostomi</taxon>
        <taxon>Actinopterygii</taxon>
        <taxon>Neopterygii</taxon>
        <taxon>Teleostei</taxon>
        <taxon>Albuliformes</taxon>
        <taxon>Albulidae</taxon>
        <taxon>Albula</taxon>
    </lineage>
</organism>
<evidence type="ECO:0000313" key="2">
    <source>
        <dbReference type="Proteomes" id="UP000824540"/>
    </source>
</evidence>
<keyword evidence="2" id="KW-1185">Reference proteome</keyword>
<gene>
    <name evidence="1" type="ORF">JZ751_010635</name>
</gene>
<reference evidence="1" key="1">
    <citation type="thesis" date="2021" institute="BYU ScholarsArchive" country="Provo, UT, USA">
        <title>Applications of and Algorithms for Genome Assembly and Genomic Analyses with an Emphasis on Marine Teleosts.</title>
        <authorList>
            <person name="Pickett B.D."/>
        </authorList>
    </citation>
    <scope>NUCLEOTIDE SEQUENCE</scope>
    <source>
        <strain evidence="1">HI-2016</strain>
    </source>
</reference>
<dbReference type="EMBL" id="JAFBMS010001816">
    <property type="protein sequence ID" value="KAG9328795.1"/>
    <property type="molecule type" value="Genomic_DNA"/>
</dbReference>
<dbReference type="AlphaFoldDB" id="A0A8T2MLB0"/>